<feature type="domain" description="Schlafen AlbA-2" evidence="1">
    <location>
        <begin position="25"/>
        <end position="145"/>
    </location>
</feature>
<proteinExistence type="predicted"/>
<dbReference type="AlphaFoldDB" id="A0A940WJD7"/>
<protein>
    <submittedName>
        <fullName evidence="2">ATP-binding protein</fullName>
    </submittedName>
</protein>
<accession>A0A940WJD7</accession>
<dbReference type="Pfam" id="PF04326">
    <property type="entry name" value="SLFN_AlbA_2"/>
    <property type="match status" value="1"/>
</dbReference>
<keyword evidence="2" id="KW-0547">Nucleotide-binding</keyword>
<dbReference type="Gene3D" id="3.30.950.30">
    <property type="entry name" value="Schlafen, AAA domain"/>
    <property type="match status" value="1"/>
</dbReference>
<keyword evidence="3" id="KW-1185">Reference proteome</keyword>
<gene>
    <name evidence="2" type="ORF">JOL79_11035</name>
</gene>
<evidence type="ECO:0000313" key="3">
    <source>
        <dbReference type="Proteomes" id="UP000674234"/>
    </source>
</evidence>
<evidence type="ECO:0000313" key="2">
    <source>
        <dbReference type="EMBL" id="MBP2704347.1"/>
    </source>
</evidence>
<keyword evidence="2" id="KW-0067">ATP-binding</keyword>
<reference evidence="2" key="1">
    <citation type="submission" date="2021-02" db="EMBL/GenBank/DDBJ databases">
        <title>Draft genome sequence of Microbispora sp. RL4-1S isolated from rice leaves in Thailand.</title>
        <authorList>
            <person name="Muangham S."/>
            <person name="Duangmal K."/>
        </authorList>
    </citation>
    <scope>NUCLEOTIDE SEQUENCE</scope>
    <source>
        <strain evidence="2">RL4-1S</strain>
    </source>
</reference>
<dbReference type="Proteomes" id="UP000674234">
    <property type="component" value="Unassembled WGS sequence"/>
</dbReference>
<dbReference type="RefSeq" id="WP_210155658.1">
    <property type="nucleotide sequence ID" value="NZ_JAFCNB010000005.1"/>
</dbReference>
<evidence type="ECO:0000259" key="1">
    <source>
        <dbReference type="Pfam" id="PF04326"/>
    </source>
</evidence>
<sequence length="176" mass="19060">MGTQITQETLRFEHLRGLVEGKIPEAADLDYKGQLYGNSDSAKRDLCTDVAAQANTQGGLVIVGIDEDSQARAAATPGVSISDAETLRMRQIPASGIAPFPAPDVIPVEDPERPGIGCYVIAVPRSPRFPHGITINDGFRWPRRNGASITYMSESELSSAYRSRFSLVNDQSVRAQ</sequence>
<dbReference type="GO" id="GO:0005524">
    <property type="term" value="F:ATP binding"/>
    <property type="evidence" value="ECO:0007669"/>
    <property type="project" value="UniProtKB-KW"/>
</dbReference>
<name>A0A940WJD7_9ACTN</name>
<dbReference type="InterPro" id="IPR038461">
    <property type="entry name" value="Schlafen_AlbA_2_dom_sf"/>
</dbReference>
<dbReference type="InterPro" id="IPR007421">
    <property type="entry name" value="Schlafen_AlbA_2_dom"/>
</dbReference>
<organism evidence="2 3">
    <name type="scientific">Microbispora oryzae</name>
    <dbReference type="NCBI Taxonomy" id="2806554"/>
    <lineage>
        <taxon>Bacteria</taxon>
        <taxon>Bacillati</taxon>
        <taxon>Actinomycetota</taxon>
        <taxon>Actinomycetes</taxon>
        <taxon>Streptosporangiales</taxon>
        <taxon>Streptosporangiaceae</taxon>
        <taxon>Microbispora</taxon>
    </lineage>
</organism>
<dbReference type="EMBL" id="JAFCNB010000005">
    <property type="protein sequence ID" value="MBP2704347.1"/>
    <property type="molecule type" value="Genomic_DNA"/>
</dbReference>
<comment type="caution">
    <text evidence="2">The sequence shown here is derived from an EMBL/GenBank/DDBJ whole genome shotgun (WGS) entry which is preliminary data.</text>
</comment>